<evidence type="ECO:0000313" key="2">
    <source>
        <dbReference type="EMBL" id="GJJ77648.1"/>
    </source>
</evidence>
<dbReference type="SUPFAM" id="SSF55729">
    <property type="entry name" value="Acyl-CoA N-acyltransferases (Nat)"/>
    <property type="match status" value="1"/>
</dbReference>
<dbReference type="GO" id="GO:0016747">
    <property type="term" value="F:acyltransferase activity, transferring groups other than amino-acyl groups"/>
    <property type="evidence" value="ECO:0007669"/>
    <property type="project" value="InterPro"/>
</dbReference>
<gene>
    <name evidence="2" type="ORF">EMPS_10007</name>
</gene>
<dbReference type="AlphaFoldDB" id="A0A9P3M0V3"/>
<dbReference type="Proteomes" id="UP000827284">
    <property type="component" value="Unassembled WGS sequence"/>
</dbReference>
<dbReference type="PROSITE" id="PS51186">
    <property type="entry name" value="GNAT"/>
    <property type="match status" value="1"/>
</dbReference>
<dbReference type="InterPro" id="IPR052742">
    <property type="entry name" value="Mito_N-acetyltransferase"/>
</dbReference>
<dbReference type="InterPro" id="IPR000182">
    <property type="entry name" value="GNAT_dom"/>
</dbReference>
<proteinExistence type="predicted"/>
<reference evidence="2" key="2">
    <citation type="journal article" date="2022" name="Microbiol. Resour. Announc.">
        <title>Whole-Genome Sequence of Entomortierella parvispora E1425, a Mucoromycotan Fungus Associated with Burkholderiaceae-Related Endosymbiotic Bacteria.</title>
        <authorList>
            <person name="Herlambang A."/>
            <person name="Guo Y."/>
            <person name="Takashima Y."/>
            <person name="Narisawa K."/>
            <person name="Ohta H."/>
            <person name="Nishizawa T."/>
        </authorList>
    </citation>
    <scope>NUCLEOTIDE SEQUENCE</scope>
    <source>
        <strain evidence="2">E1425</strain>
    </source>
</reference>
<accession>A0A9P3M0V3</accession>
<dbReference type="PANTHER" id="PTHR43138">
    <property type="entry name" value="ACETYLTRANSFERASE, GNAT FAMILY"/>
    <property type="match status" value="1"/>
</dbReference>
<sequence length="260" mass="28794">MSSAYGSIARPISDKSLGSILPRHAKLRAVTDQDSSSAVNDATLFKIISQPLKQDSKKQDESVYILDAAAHSTLLEAMGTVFNNEVDRGDTYPQEHRLDTAQFDNYFFSGDAFVLLKGHYSHATDVLPKGSASEWDDDLLGFFYIKPNFPGRCSHICNGGFMVNPAHRGLGLGSIMGKAFLRIVPVIGYKASMFNLVFVSNVASIKLWRRLGFKEIGRIPKAGRLRGQGADHSQDNSDNEGYVDAIQFYWDFETMPVTED</sequence>
<name>A0A9P3M0V3_9FUNG</name>
<dbReference type="EMBL" id="BQFW01000014">
    <property type="protein sequence ID" value="GJJ77648.1"/>
    <property type="molecule type" value="Genomic_DNA"/>
</dbReference>
<comment type="caution">
    <text evidence="2">The sequence shown here is derived from an EMBL/GenBank/DDBJ whole genome shotgun (WGS) entry which is preliminary data.</text>
</comment>
<dbReference type="OrthoDB" id="10264707at2759"/>
<dbReference type="InterPro" id="IPR016181">
    <property type="entry name" value="Acyl_CoA_acyltransferase"/>
</dbReference>
<dbReference type="Gene3D" id="3.40.630.30">
    <property type="match status" value="1"/>
</dbReference>
<dbReference type="PANTHER" id="PTHR43138:SF1">
    <property type="entry name" value="N-ACETYLTRANSFERASE ACA1"/>
    <property type="match status" value="1"/>
</dbReference>
<dbReference type="GO" id="GO:0005634">
    <property type="term" value="C:nucleus"/>
    <property type="evidence" value="ECO:0007669"/>
    <property type="project" value="TreeGrafter"/>
</dbReference>
<organism evidence="2 3">
    <name type="scientific">Entomortierella parvispora</name>
    <dbReference type="NCBI Taxonomy" id="205924"/>
    <lineage>
        <taxon>Eukaryota</taxon>
        <taxon>Fungi</taxon>
        <taxon>Fungi incertae sedis</taxon>
        <taxon>Mucoromycota</taxon>
        <taxon>Mortierellomycotina</taxon>
        <taxon>Mortierellomycetes</taxon>
        <taxon>Mortierellales</taxon>
        <taxon>Mortierellaceae</taxon>
        <taxon>Entomortierella</taxon>
    </lineage>
</organism>
<keyword evidence="3" id="KW-1185">Reference proteome</keyword>
<protein>
    <recommendedName>
        <fullName evidence="1">N-acetyltransferase domain-containing protein</fullName>
    </recommendedName>
</protein>
<reference evidence="2" key="1">
    <citation type="submission" date="2021-11" db="EMBL/GenBank/DDBJ databases">
        <authorList>
            <person name="Herlambang A."/>
            <person name="Guo Y."/>
            <person name="Takashima Y."/>
            <person name="Nishizawa T."/>
        </authorList>
    </citation>
    <scope>NUCLEOTIDE SEQUENCE</scope>
    <source>
        <strain evidence="2">E1425</strain>
    </source>
</reference>
<evidence type="ECO:0000259" key="1">
    <source>
        <dbReference type="PROSITE" id="PS51186"/>
    </source>
</evidence>
<feature type="domain" description="N-acetyltransferase" evidence="1">
    <location>
        <begin position="87"/>
        <end position="231"/>
    </location>
</feature>
<dbReference type="Pfam" id="PF00583">
    <property type="entry name" value="Acetyltransf_1"/>
    <property type="match status" value="1"/>
</dbReference>
<evidence type="ECO:0000313" key="3">
    <source>
        <dbReference type="Proteomes" id="UP000827284"/>
    </source>
</evidence>